<name>G3JPC4_CORMM</name>
<dbReference type="VEuPathDB" id="FungiDB:CCM_07986"/>
<evidence type="ECO:0000313" key="4">
    <source>
        <dbReference type="Proteomes" id="UP000001610"/>
    </source>
</evidence>
<dbReference type="GeneID" id="18169996"/>
<protein>
    <submittedName>
        <fullName evidence="3">Uncharacterized protein</fullName>
    </submittedName>
</protein>
<evidence type="ECO:0000256" key="1">
    <source>
        <dbReference type="ARBA" id="ARBA00023242"/>
    </source>
</evidence>
<reference evidence="3 4" key="1">
    <citation type="journal article" date="2011" name="Genome Biol.">
        <title>Genome sequence of the insect pathogenic fungus Cordyceps militaris, a valued traditional Chinese medicine.</title>
        <authorList>
            <person name="Zheng P."/>
            <person name="Xia Y."/>
            <person name="Xiao G."/>
            <person name="Xiong C."/>
            <person name="Hu X."/>
            <person name="Zhang S."/>
            <person name="Zheng H."/>
            <person name="Huang Y."/>
            <person name="Zhou Y."/>
            <person name="Wang S."/>
            <person name="Zhao G.P."/>
            <person name="Liu X."/>
            <person name="St Leger R.J."/>
            <person name="Wang C."/>
        </authorList>
    </citation>
    <scope>NUCLEOTIDE SEQUENCE [LARGE SCALE GENOMIC DNA]</scope>
    <source>
        <strain evidence="3 4">CM01</strain>
    </source>
</reference>
<evidence type="ECO:0000313" key="3">
    <source>
        <dbReference type="EMBL" id="EGX89734.1"/>
    </source>
</evidence>
<dbReference type="Pfam" id="PF11951">
    <property type="entry name" value="Fungal_trans_2"/>
    <property type="match status" value="1"/>
</dbReference>
<dbReference type="RefSeq" id="XP_006673189.1">
    <property type="nucleotide sequence ID" value="XM_006673126.1"/>
</dbReference>
<dbReference type="AlphaFoldDB" id="G3JPC4"/>
<keyword evidence="4" id="KW-1185">Reference proteome</keyword>
<dbReference type="OrthoDB" id="5386330at2759"/>
<feature type="region of interest" description="Disordered" evidence="2">
    <location>
        <begin position="124"/>
        <end position="143"/>
    </location>
</feature>
<dbReference type="InterPro" id="IPR021858">
    <property type="entry name" value="Fun_TF"/>
</dbReference>
<accession>G3JPC4</accession>
<gene>
    <name evidence="3" type="ORF">CCM_07986</name>
</gene>
<evidence type="ECO:0000256" key="2">
    <source>
        <dbReference type="SAM" id="MobiDB-lite"/>
    </source>
</evidence>
<organism evidence="3 4">
    <name type="scientific">Cordyceps militaris (strain CM01)</name>
    <name type="common">Caterpillar fungus</name>
    <dbReference type="NCBI Taxonomy" id="983644"/>
    <lineage>
        <taxon>Eukaryota</taxon>
        <taxon>Fungi</taxon>
        <taxon>Dikarya</taxon>
        <taxon>Ascomycota</taxon>
        <taxon>Pezizomycotina</taxon>
        <taxon>Sordariomycetes</taxon>
        <taxon>Hypocreomycetidae</taxon>
        <taxon>Hypocreales</taxon>
        <taxon>Cordycipitaceae</taxon>
        <taxon>Cordyceps</taxon>
    </lineage>
</organism>
<dbReference type="InParanoid" id="G3JPC4"/>
<keyword evidence="1" id="KW-0539">Nucleus</keyword>
<proteinExistence type="predicted"/>
<sequence>MANATSPATDQIAQAKEWTETQYSQAYDYSLSDILPCPTALFLCVGRITNLRVAVANGVSPAALLVSAERTSEKLNLFDPACWTKAFSTVPEPRKVRTVYDTAFKLATILYALLSLPTELSQPFAKMGQKPNPERKEKSKQQQVSEVNQARLHYRKLLFGIVVLGKRRASLVHGCLCWPLAVLGIAYHDGPAETKAAILTVADELRRVPVGSSGPSNILFTLSRFWASGKTRWDECFDTPVHVLL</sequence>
<dbReference type="Proteomes" id="UP000001610">
    <property type="component" value="Unassembled WGS sequence"/>
</dbReference>
<dbReference type="EMBL" id="JH126404">
    <property type="protein sequence ID" value="EGX89734.1"/>
    <property type="molecule type" value="Genomic_DNA"/>
</dbReference>
<dbReference type="HOGENOM" id="CLU_021916_1_0_1"/>
<dbReference type="KEGG" id="cmt:CCM_07986"/>